<evidence type="ECO:0000313" key="2">
    <source>
        <dbReference type="EMBL" id="QNT64614.1"/>
    </source>
</evidence>
<dbReference type="GO" id="GO:0043743">
    <property type="term" value="F:LPPG:FO 2-phospho-L-lactate transferase activity"/>
    <property type="evidence" value="ECO:0007669"/>
    <property type="project" value="InterPro"/>
</dbReference>
<keyword evidence="3" id="KW-1185">Reference proteome</keyword>
<protein>
    <recommendedName>
        <fullName evidence="1">Putative gluconeogenesis factor</fullName>
    </recommendedName>
</protein>
<dbReference type="GO" id="GO:0008360">
    <property type="term" value="P:regulation of cell shape"/>
    <property type="evidence" value="ECO:0007669"/>
    <property type="project" value="UniProtKB-UniRule"/>
</dbReference>
<accession>A0A7H1MMC8</accession>
<dbReference type="Gene3D" id="3.40.50.10680">
    <property type="entry name" value="CofD-like domains"/>
    <property type="match status" value="1"/>
</dbReference>
<name>A0A7H1MMC8_9LACO</name>
<dbReference type="InterPro" id="IPR010119">
    <property type="entry name" value="Gluconeogen_factor"/>
</dbReference>
<dbReference type="PANTHER" id="PTHR30135:SF3">
    <property type="entry name" value="GLUCONEOGENESIS FACTOR-RELATED"/>
    <property type="match status" value="1"/>
</dbReference>
<dbReference type="OMA" id="LCGDDDW"/>
<evidence type="ECO:0000256" key="1">
    <source>
        <dbReference type="HAMAP-Rule" id="MF_00973"/>
    </source>
</evidence>
<keyword evidence="1" id="KW-0963">Cytoplasm</keyword>
<dbReference type="EMBL" id="CP043431">
    <property type="protein sequence ID" value="QNT64614.1"/>
    <property type="molecule type" value="Genomic_DNA"/>
</dbReference>
<dbReference type="AlphaFoldDB" id="A0A7H1MMC8"/>
<comment type="subcellular location">
    <subcellularLocation>
        <location evidence="1">Cytoplasm</location>
    </subcellularLocation>
</comment>
<dbReference type="InterPro" id="IPR038136">
    <property type="entry name" value="CofD-like_dom_sf"/>
</dbReference>
<dbReference type="PANTHER" id="PTHR30135">
    <property type="entry name" value="UNCHARACTERIZED PROTEIN YVCK-RELATED"/>
    <property type="match status" value="1"/>
</dbReference>
<evidence type="ECO:0000313" key="3">
    <source>
        <dbReference type="Proteomes" id="UP000516446"/>
    </source>
</evidence>
<dbReference type="Proteomes" id="UP000516446">
    <property type="component" value="Chromosome"/>
</dbReference>
<dbReference type="HAMAP" id="MF_00973">
    <property type="entry name" value="Gluconeogen_factor"/>
    <property type="match status" value="1"/>
</dbReference>
<gene>
    <name evidence="2" type="ORF">FY536_04775</name>
</gene>
<comment type="similarity">
    <text evidence="1">Belongs to the gluconeogenesis factor family.</text>
</comment>
<proteinExistence type="inferred from homology"/>
<dbReference type="Pfam" id="PF01933">
    <property type="entry name" value="CofD"/>
    <property type="match status" value="1"/>
</dbReference>
<dbReference type="CDD" id="cd07187">
    <property type="entry name" value="YvcK_like"/>
    <property type="match status" value="1"/>
</dbReference>
<dbReference type="RefSeq" id="WP_013989618.1">
    <property type="nucleotide sequence ID" value="NZ_CP026847.1"/>
</dbReference>
<dbReference type="InterPro" id="IPR002882">
    <property type="entry name" value="CofD"/>
</dbReference>
<dbReference type="GO" id="GO:0005737">
    <property type="term" value="C:cytoplasm"/>
    <property type="evidence" value="ECO:0007669"/>
    <property type="project" value="UniProtKB-SubCell"/>
</dbReference>
<comment type="function">
    <text evidence="1">Required for morphogenesis under gluconeogenic growth conditions.</text>
</comment>
<dbReference type="NCBIfam" id="TIGR01826">
    <property type="entry name" value="CofD_related"/>
    <property type="match status" value="1"/>
</dbReference>
<organism evidence="2 3">
    <name type="scientific">Weissella koreensis</name>
    <dbReference type="NCBI Taxonomy" id="165096"/>
    <lineage>
        <taxon>Bacteria</taxon>
        <taxon>Bacillati</taxon>
        <taxon>Bacillota</taxon>
        <taxon>Bacilli</taxon>
        <taxon>Lactobacillales</taxon>
        <taxon>Lactobacillaceae</taxon>
        <taxon>Weissella</taxon>
    </lineage>
</organism>
<dbReference type="SUPFAM" id="SSF142338">
    <property type="entry name" value="CofD-like"/>
    <property type="match status" value="1"/>
</dbReference>
<sequence>MSTKIEQSIANNNGKVVVIGGGTGQSVLLNGLRAYPLDLTAIITVADDGGSSGTLRDYLRMVPPGDIRNVMATLSNASNDFLHLFQYRFKSDAGFLANHTIGNLMIAALAQENQDISAAIKILSQMMDVQGHVYPVVNDPLTLCATFTDGTTISGEAEITHAHKKIERIWVEDVDGSEPKSEPEVINAILGADVIVLGPGSLYTSILPNISIPNVASALRITPARIIYISNIMTQKGETDDFSDSDHLRVLNKHIGANVIDTVIMNSGLVPEDYIDWQRWDEISHQVKSDPEEVRKQGAVPIMGNLIELRDEGVFHDAQKIAELLYTIIKDPGTGKDSL</sequence>
<reference evidence="2 3" key="1">
    <citation type="submission" date="2019-08" db="EMBL/GenBank/DDBJ databases">
        <authorList>
            <person name="Chang H.C."/>
            <person name="Mun S.Y."/>
        </authorList>
    </citation>
    <scope>NUCLEOTIDE SEQUENCE [LARGE SCALE GENOMIC DNA]</scope>
    <source>
        <strain evidence="2 3">SK</strain>
    </source>
</reference>